<gene>
    <name evidence="1" type="ORF">E3U43_017125</name>
</gene>
<accession>A0ACD3QYK8</accession>
<name>A0ACD3QYK8_LARCR</name>
<proteinExistence type="predicted"/>
<keyword evidence="2" id="KW-1185">Reference proteome</keyword>
<evidence type="ECO:0000313" key="2">
    <source>
        <dbReference type="Proteomes" id="UP000793456"/>
    </source>
</evidence>
<dbReference type="Proteomes" id="UP000793456">
    <property type="component" value="Chromosome XII"/>
</dbReference>
<sequence length="725" mass="80542">MLKAQGKSDGRTGTKILLEAMSKDKVHLARFVLDALDGEILDSKTESAQTPLISSILLPDSQTRCKFVELLLQRGANVNCQDDNGRTALSYACEKGYLDAVKILVRNNADPEIVDAWGNTALMYAAVAGHSPVVEFLVRAFKRLGLQIDRQNKVGNSAVEVAKFLGHTECIVALTNNSRKCREVEGNVQPRLSLGGGDVKDQLERKVGHLGTKLEVLQTCGQADCQLVQNSSRQPRTRMKQSRLPSMGSIEEFDRENDGSTPPPQELVFSGVLTPNPPPRISDHSPNSKHPKTGERLTASDDHLPPLIQRYEIQKSLFFSPRPKRNPPMTSALGILLTPILANKCDSERGTEKTKMSDFGARRFHDSYYQKRCSLPTSILIPTPPERTLVPLRKSRTVRRREASPCKAEPLQFTTPAVATSTKTFSALSNKLLRRFTSPEFRKDVKELEEDPVLTSGRMPRSETFPQCIKHPQVGSVLALSVVLAEQEGENLSGLSNNPDKAIFAVRENGTTCLMVEFAVKFLVPYDVRALNGIDLITEQAAFTLPRGAEIEGKCGNTESEIQISWKNNAYTLRIYFSKEFRDKGTAVWKISKVQFVYDTSEKSHFINANNAQQTLTLISSDHQKVITMSMYDIQIQPFDIASDFMFSEPYKCITDQRERLEETLPLILGFILALIIVITLTVYHFHLKLTGDPAPAPQRSLHVQEHVVSSTVVAAAAPLSSLQS</sequence>
<reference evidence="1" key="1">
    <citation type="submission" date="2018-11" db="EMBL/GenBank/DDBJ databases">
        <title>The sequence and de novo assembly of Larimichthys crocea genome using PacBio and Hi-C technologies.</title>
        <authorList>
            <person name="Xu P."/>
            <person name="Chen B."/>
            <person name="Zhou Z."/>
            <person name="Ke Q."/>
            <person name="Wu Y."/>
            <person name="Bai H."/>
            <person name="Pu F."/>
        </authorList>
    </citation>
    <scope>NUCLEOTIDE SEQUENCE</scope>
    <source>
        <tissue evidence="1">Muscle</tissue>
    </source>
</reference>
<organism evidence="1 2">
    <name type="scientific">Larimichthys crocea</name>
    <name type="common">Large yellow croaker</name>
    <name type="synonym">Pseudosciaena crocea</name>
    <dbReference type="NCBI Taxonomy" id="215358"/>
    <lineage>
        <taxon>Eukaryota</taxon>
        <taxon>Metazoa</taxon>
        <taxon>Chordata</taxon>
        <taxon>Craniata</taxon>
        <taxon>Vertebrata</taxon>
        <taxon>Euteleostomi</taxon>
        <taxon>Actinopterygii</taxon>
        <taxon>Neopterygii</taxon>
        <taxon>Teleostei</taxon>
        <taxon>Neoteleostei</taxon>
        <taxon>Acanthomorphata</taxon>
        <taxon>Eupercaria</taxon>
        <taxon>Sciaenidae</taxon>
        <taxon>Larimichthys</taxon>
    </lineage>
</organism>
<protein>
    <submittedName>
        <fullName evidence="1">Uncharacterized protein</fullName>
    </submittedName>
</protein>
<comment type="caution">
    <text evidence="1">The sequence shown here is derived from an EMBL/GenBank/DDBJ whole genome shotgun (WGS) entry which is preliminary data.</text>
</comment>
<evidence type="ECO:0000313" key="1">
    <source>
        <dbReference type="EMBL" id="TMS12167.1"/>
    </source>
</evidence>
<dbReference type="EMBL" id="CM011685">
    <property type="protein sequence ID" value="TMS12167.1"/>
    <property type="molecule type" value="Genomic_DNA"/>
</dbReference>